<reference evidence="1 2" key="1">
    <citation type="submission" date="2016-10" db="EMBL/GenBank/DDBJ databases">
        <authorList>
            <person name="de Groot N.N."/>
        </authorList>
    </citation>
    <scope>NUCLEOTIDE SEQUENCE [LARGE SCALE GENOMIC DNA]</scope>
    <source>
        <strain evidence="1 2">CPCC 201354</strain>
    </source>
</reference>
<organism evidence="1 2">
    <name type="scientific">Sinosporangium album</name>
    <dbReference type="NCBI Taxonomy" id="504805"/>
    <lineage>
        <taxon>Bacteria</taxon>
        <taxon>Bacillati</taxon>
        <taxon>Actinomycetota</taxon>
        <taxon>Actinomycetes</taxon>
        <taxon>Streptosporangiales</taxon>
        <taxon>Streptosporangiaceae</taxon>
        <taxon>Sinosporangium</taxon>
    </lineage>
</organism>
<evidence type="ECO:0000313" key="2">
    <source>
        <dbReference type="Proteomes" id="UP000198923"/>
    </source>
</evidence>
<dbReference type="AlphaFoldDB" id="A0A1G7RXK3"/>
<accession>A0A1G7RXK3</accession>
<dbReference type="RefSeq" id="WP_143020081.1">
    <property type="nucleotide sequence ID" value="NZ_FNCN01000002.1"/>
</dbReference>
<dbReference type="OrthoDB" id="3389906at2"/>
<dbReference type="Proteomes" id="UP000198923">
    <property type="component" value="Unassembled WGS sequence"/>
</dbReference>
<name>A0A1G7RXK3_9ACTN</name>
<dbReference type="STRING" id="504805.SAMN05421505_10253"/>
<gene>
    <name evidence="1" type="ORF">SAMN05421505_10253</name>
</gene>
<protein>
    <submittedName>
        <fullName evidence="1">Uncharacterized protein</fullName>
    </submittedName>
</protein>
<evidence type="ECO:0000313" key="1">
    <source>
        <dbReference type="EMBL" id="SDG14530.1"/>
    </source>
</evidence>
<keyword evidence="2" id="KW-1185">Reference proteome</keyword>
<sequence>MKNGTFPEIRPIRVVHPDIPAKIPVAGGETPASAALRYEALGRVMAALAGERELIETCRDLTWGRGADLSWNLEWREGPRADEVAELIAEQLHDAGTGEPLVEQEGCPGRATAEFLAMGIRFVLRAVDPVGRGETAARPTRWRLSEALDTTRSTPIRRPWEELFSG</sequence>
<proteinExistence type="predicted"/>
<dbReference type="EMBL" id="FNCN01000002">
    <property type="protein sequence ID" value="SDG14530.1"/>
    <property type="molecule type" value="Genomic_DNA"/>
</dbReference>